<dbReference type="GeneID" id="64408210"/>
<dbReference type="EMBL" id="LR134406">
    <property type="protein sequence ID" value="VEH71473.1"/>
    <property type="molecule type" value="Genomic_DNA"/>
</dbReference>
<dbReference type="AlphaFoldDB" id="A0A3S4UEI3"/>
<dbReference type="GO" id="GO:0016491">
    <property type="term" value="F:oxidoreductase activity"/>
    <property type="evidence" value="ECO:0007669"/>
    <property type="project" value="InterPro"/>
</dbReference>
<dbReference type="Gene3D" id="3.40.109.10">
    <property type="entry name" value="NADH Oxidase"/>
    <property type="match status" value="1"/>
</dbReference>
<proteinExistence type="predicted"/>
<organism evidence="1 2">
    <name type="scientific">Arachnia propionica</name>
    <dbReference type="NCBI Taxonomy" id="1750"/>
    <lineage>
        <taxon>Bacteria</taxon>
        <taxon>Bacillati</taxon>
        <taxon>Actinomycetota</taxon>
        <taxon>Actinomycetes</taxon>
        <taxon>Propionibacteriales</taxon>
        <taxon>Propionibacteriaceae</taxon>
        <taxon>Arachnia</taxon>
    </lineage>
</organism>
<evidence type="ECO:0000313" key="1">
    <source>
        <dbReference type="EMBL" id="VEH71473.1"/>
    </source>
</evidence>
<dbReference type="RefSeq" id="WP_061787599.1">
    <property type="nucleotide sequence ID" value="NZ_LR134406.1"/>
</dbReference>
<accession>A0A3S4UEI3</accession>
<reference evidence="1 2" key="1">
    <citation type="submission" date="2018-12" db="EMBL/GenBank/DDBJ databases">
        <authorList>
            <consortium name="Pathogen Informatics"/>
        </authorList>
    </citation>
    <scope>NUCLEOTIDE SEQUENCE [LARGE SCALE GENOMIC DNA]</scope>
    <source>
        <strain evidence="1 2">NCTC12967</strain>
    </source>
</reference>
<gene>
    <name evidence="1" type="ORF">NCTC12967_02795</name>
</gene>
<dbReference type="Proteomes" id="UP000273044">
    <property type="component" value="Chromosome"/>
</dbReference>
<evidence type="ECO:0000313" key="2">
    <source>
        <dbReference type="Proteomes" id="UP000273044"/>
    </source>
</evidence>
<name>A0A3S4UEI3_9ACTN</name>
<sequence>MPHTTDALERADLLAGLDPLPLPHVLLDVLRAGLGSDPDRPDARLRRVPSAGALHPVQVYLDQHRDGRAETVRWYPHGGLVPLSTRQATPPERVDIVLVAAPARTIAKYGDRALTPVVLDTGYAFSALLHAAAAHGLGLAPAPGFQPPDGDGAALAALRVGAPAHRPLPSGRPEPAGARPGGLVEAALHELARHPITSPLPTSEVSREAIATRRSAPLEELASGFDLDNTLSFFRDGLPRQFHSGVTAHVATAKGVFTWCEGHWKRVSHRDERPGLAARAAHQRQLVDVAALVLFTAPPAAGLGGANYLASRFAIAHAGYSLCVRAAGWGLGARPIGGWSGPPAPGTWDGGEAIVHAVALGETGTEPAR</sequence>
<dbReference type="InterPro" id="IPR000415">
    <property type="entry name" value="Nitroreductase-like"/>
</dbReference>
<protein>
    <submittedName>
        <fullName evidence="1">SagB-type dehydrogenase domain</fullName>
    </submittedName>
</protein>
<keyword evidence="2" id="KW-1185">Reference proteome</keyword>
<dbReference type="SUPFAM" id="SSF55469">
    <property type="entry name" value="FMN-dependent nitroreductase-like"/>
    <property type="match status" value="2"/>
</dbReference>